<proteinExistence type="predicted"/>
<dbReference type="AlphaFoldDB" id="A0A0V0Z0B1"/>
<comment type="caution">
    <text evidence="1">The sequence shown here is derived from an EMBL/GenBank/DDBJ whole genome shotgun (WGS) entry which is preliminary data.</text>
</comment>
<dbReference type="EMBL" id="JYDQ01001090">
    <property type="protein sequence ID" value="KRY05819.1"/>
    <property type="molecule type" value="Genomic_DNA"/>
</dbReference>
<gene>
    <name evidence="1" type="ORF">T12_402</name>
</gene>
<evidence type="ECO:0000313" key="1">
    <source>
        <dbReference type="EMBL" id="KRY05819.1"/>
    </source>
</evidence>
<dbReference type="Proteomes" id="UP000054783">
    <property type="component" value="Unassembled WGS sequence"/>
</dbReference>
<organism evidence="1 2">
    <name type="scientific">Trichinella patagoniensis</name>
    <dbReference type="NCBI Taxonomy" id="990121"/>
    <lineage>
        <taxon>Eukaryota</taxon>
        <taxon>Metazoa</taxon>
        <taxon>Ecdysozoa</taxon>
        <taxon>Nematoda</taxon>
        <taxon>Enoplea</taxon>
        <taxon>Dorylaimia</taxon>
        <taxon>Trichinellida</taxon>
        <taxon>Trichinellidae</taxon>
        <taxon>Trichinella</taxon>
    </lineage>
</organism>
<name>A0A0V0Z0B1_9BILA</name>
<accession>A0A0V0Z0B1</accession>
<evidence type="ECO:0000313" key="2">
    <source>
        <dbReference type="Proteomes" id="UP000054783"/>
    </source>
</evidence>
<reference evidence="1 2" key="1">
    <citation type="submission" date="2015-01" db="EMBL/GenBank/DDBJ databases">
        <title>Evolution of Trichinella species and genotypes.</title>
        <authorList>
            <person name="Korhonen P.K."/>
            <person name="Edoardo P."/>
            <person name="Giuseppe L.R."/>
            <person name="Gasser R.B."/>
        </authorList>
    </citation>
    <scope>NUCLEOTIDE SEQUENCE [LARGE SCALE GENOMIC DNA]</scope>
    <source>
        <strain evidence="1">ISS2496</strain>
    </source>
</reference>
<keyword evidence="2" id="KW-1185">Reference proteome</keyword>
<protein>
    <submittedName>
        <fullName evidence="1">Uncharacterized protein</fullName>
    </submittedName>
</protein>
<sequence>MSRSIWCIRTISRVMNFDHAHDNRCTAFVLGVSSSITIIKFQWTV</sequence>